<dbReference type="InterPro" id="IPR029028">
    <property type="entry name" value="Alpha/beta_knot_MTases"/>
</dbReference>
<keyword evidence="6" id="KW-1185">Reference proteome</keyword>
<dbReference type="InterPro" id="IPR001537">
    <property type="entry name" value="SpoU_MeTrfase"/>
</dbReference>
<dbReference type="SUPFAM" id="SSF75217">
    <property type="entry name" value="alpha/beta knot"/>
    <property type="match status" value="1"/>
</dbReference>
<dbReference type="AlphaFoldDB" id="A0A2N3LWL4"/>
<dbReference type="Gene3D" id="3.40.1280.10">
    <property type="match status" value="1"/>
</dbReference>
<dbReference type="Pfam" id="PF08032">
    <property type="entry name" value="SpoU_sub_bind"/>
    <property type="match status" value="1"/>
</dbReference>
<name>A0A2N3LWL4_9HYPH</name>
<dbReference type="Gene3D" id="3.30.1330.30">
    <property type="match status" value="1"/>
</dbReference>
<dbReference type="EMBL" id="PJNW01000009">
    <property type="protein sequence ID" value="PKR89021.1"/>
    <property type="molecule type" value="Genomic_DNA"/>
</dbReference>
<keyword evidence="2 5" id="KW-0808">Transferase</keyword>
<dbReference type="Proteomes" id="UP000233491">
    <property type="component" value="Unassembled WGS sequence"/>
</dbReference>
<protein>
    <submittedName>
        <fullName evidence="5">23S rRNA (Guanosine(2251)-2'-O)-methyltransferase RlmB</fullName>
    </submittedName>
</protein>
<gene>
    <name evidence="5" type="ORF">CXZ10_13015</name>
</gene>
<evidence type="ECO:0000256" key="2">
    <source>
        <dbReference type="ARBA" id="ARBA00022679"/>
    </source>
</evidence>
<evidence type="ECO:0000259" key="4">
    <source>
        <dbReference type="SMART" id="SM00967"/>
    </source>
</evidence>
<dbReference type="SMART" id="SM00967">
    <property type="entry name" value="SpoU_sub_bind"/>
    <property type="match status" value="1"/>
</dbReference>
<dbReference type="GO" id="GO:0003723">
    <property type="term" value="F:RNA binding"/>
    <property type="evidence" value="ECO:0007669"/>
    <property type="project" value="InterPro"/>
</dbReference>
<dbReference type="Pfam" id="PF00588">
    <property type="entry name" value="SpoU_methylase"/>
    <property type="match status" value="1"/>
</dbReference>
<dbReference type="SUPFAM" id="SSF55315">
    <property type="entry name" value="L30e-like"/>
    <property type="match status" value="1"/>
</dbReference>
<dbReference type="InterPro" id="IPR029026">
    <property type="entry name" value="tRNA_m1G_MTases_N"/>
</dbReference>
<organism evidence="5 6">
    <name type="scientific">Pleomorphomonas diazotrophica</name>
    <dbReference type="NCBI Taxonomy" id="1166257"/>
    <lineage>
        <taxon>Bacteria</taxon>
        <taxon>Pseudomonadati</taxon>
        <taxon>Pseudomonadota</taxon>
        <taxon>Alphaproteobacteria</taxon>
        <taxon>Hyphomicrobiales</taxon>
        <taxon>Pleomorphomonadaceae</taxon>
        <taxon>Pleomorphomonas</taxon>
    </lineage>
</organism>
<dbReference type="InterPro" id="IPR013123">
    <property type="entry name" value="SpoU_subst-bd"/>
</dbReference>
<dbReference type="InterPro" id="IPR029064">
    <property type="entry name" value="Ribosomal_eL30-like_sf"/>
</dbReference>
<evidence type="ECO:0000256" key="1">
    <source>
        <dbReference type="ARBA" id="ARBA00022603"/>
    </source>
</evidence>
<comment type="caution">
    <text evidence="5">The sequence shown here is derived from an EMBL/GenBank/DDBJ whole genome shotgun (WGS) entry which is preliminary data.</text>
</comment>
<reference evidence="5 6" key="1">
    <citation type="submission" date="2017-12" db="EMBL/GenBank/DDBJ databases">
        <title>Anaerobic carbon monoxide metabolism by Pleomorphomonas carboxyditropha sp. nov., a new mesophilic hydrogenogenic carboxidotroph.</title>
        <authorList>
            <person name="Esquivel-Elizondo S."/>
            <person name="Krajmalnik-Brown R."/>
        </authorList>
    </citation>
    <scope>NUCLEOTIDE SEQUENCE [LARGE SCALE GENOMIC DNA]</scope>
    <source>
        <strain evidence="5 6">R5-392</strain>
    </source>
</reference>
<proteinExistence type="predicted"/>
<dbReference type="GO" id="GO:0008173">
    <property type="term" value="F:RNA methyltransferase activity"/>
    <property type="evidence" value="ECO:0007669"/>
    <property type="project" value="InterPro"/>
</dbReference>
<evidence type="ECO:0000313" key="6">
    <source>
        <dbReference type="Proteomes" id="UP000233491"/>
    </source>
</evidence>
<dbReference type="OrthoDB" id="9785673at2"/>
<dbReference type="PANTHER" id="PTHR46429:SF1">
    <property type="entry name" value="23S RRNA (GUANOSINE-2'-O-)-METHYLTRANSFERASE RLMB"/>
    <property type="match status" value="1"/>
</dbReference>
<dbReference type="GO" id="GO:0005829">
    <property type="term" value="C:cytosol"/>
    <property type="evidence" value="ECO:0007669"/>
    <property type="project" value="TreeGrafter"/>
</dbReference>
<dbReference type="GO" id="GO:0032259">
    <property type="term" value="P:methylation"/>
    <property type="evidence" value="ECO:0007669"/>
    <property type="project" value="UniProtKB-KW"/>
</dbReference>
<dbReference type="InterPro" id="IPR004441">
    <property type="entry name" value="rRNA_MeTrfase_TrmH"/>
</dbReference>
<feature type="compositionally biased region" description="Basic and acidic residues" evidence="3">
    <location>
        <begin position="57"/>
        <end position="75"/>
    </location>
</feature>
<dbReference type="PANTHER" id="PTHR46429">
    <property type="entry name" value="23S RRNA (GUANOSINE-2'-O-)-METHYLTRANSFERASE RLMB"/>
    <property type="match status" value="1"/>
</dbReference>
<keyword evidence="1 5" id="KW-0489">Methyltransferase</keyword>
<dbReference type="CDD" id="cd18103">
    <property type="entry name" value="SpoU-like_RlmB"/>
    <property type="match status" value="1"/>
</dbReference>
<evidence type="ECO:0000313" key="5">
    <source>
        <dbReference type="EMBL" id="PKR89021.1"/>
    </source>
</evidence>
<feature type="region of interest" description="Disordered" evidence="3">
    <location>
        <begin position="1"/>
        <end position="75"/>
    </location>
</feature>
<sequence length="315" mass="33976">MRLAGSGRRKPAGWRARGTEEKAAPLASKGRRGYKRRMSDDTSSSKRPFKRAGRPQGRPDGKSGPREFRPRPKREREAGEALWLYGLHTVEFALKNPRRVALRLLATRNAQARLAERFPDGKLPIAAEEASPYVLDRLLGSEAVHQGCALEVQPLKPQTTLELSGARIVLALDQVTDPHNVGAILRSATAFGADAVLTTTRHSAAESGVLAKSASGALDVVPVTSVRNLGDTLEEMKAAGFTVVGLDSEAPEPLDEVRLIAPVCLVLGAEGKGLRQRTRELCDVLARIDMPGEIKSLNVSNAAVLSLYMVRKALA</sequence>
<evidence type="ECO:0000256" key="3">
    <source>
        <dbReference type="SAM" id="MobiDB-lite"/>
    </source>
</evidence>
<feature type="domain" description="RNA 2-O ribose methyltransferase substrate binding" evidence="4">
    <location>
        <begin position="83"/>
        <end position="158"/>
    </location>
</feature>
<accession>A0A2N3LWL4</accession>
<dbReference type="GO" id="GO:0006396">
    <property type="term" value="P:RNA processing"/>
    <property type="evidence" value="ECO:0007669"/>
    <property type="project" value="InterPro"/>
</dbReference>